<gene>
    <name evidence="1" type="ORF">DPMN_124330</name>
</gene>
<protein>
    <submittedName>
        <fullName evidence="1">Uncharacterized protein</fullName>
    </submittedName>
</protein>
<organism evidence="1 2">
    <name type="scientific">Dreissena polymorpha</name>
    <name type="common">Zebra mussel</name>
    <name type="synonym">Mytilus polymorpha</name>
    <dbReference type="NCBI Taxonomy" id="45954"/>
    <lineage>
        <taxon>Eukaryota</taxon>
        <taxon>Metazoa</taxon>
        <taxon>Spiralia</taxon>
        <taxon>Lophotrochozoa</taxon>
        <taxon>Mollusca</taxon>
        <taxon>Bivalvia</taxon>
        <taxon>Autobranchia</taxon>
        <taxon>Heteroconchia</taxon>
        <taxon>Euheterodonta</taxon>
        <taxon>Imparidentia</taxon>
        <taxon>Neoheterodontei</taxon>
        <taxon>Myida</taxon>
        <taxon>Dreissenoidea</taxon>
        <taxon>Dreissenidae</taxon>
        <taxon>Dreissena</taxon>
    </lineage>
</organism>
<comment type="caution">
    <text evidence="1">The sequence shown here is derived from an EMBL/GenBank/DDBJ whole genome shotgun (WGS) entry which is preliminary data.</text>
</comment>
<keyword evidence="2" id="KW-1185">Reference proteome</keyword>
<name>A0A9D4JSE7_DREPO</name>
<dbReference type="EMBL" id="JAIWYP010000005">
    <property type="protein sequence ID" value="KAH3822546.1"/>
    <property type="molecule type" value="Genomic_DNA"/>
</dbReference>
<proteinExistence type="predicted"/>
<evidence type="ECO:0000313" key="1">
    <source>
        <dbReference type="EMBL" id="KAH3822546.1"/>
    </source>
</evidence>
<evidence type="ECO:0000313" key="2">
    <source>
        <dbReference type="Proteomes" id="UP000828390"/>
    </source>
</evidence>
<accession>A0A9D4JSE7</accession>
<reference evidence="1" key="2">
    <citation type="submission" date="2020-11" db="EMBL/GenBank/DDBJ databases">
        <authorList>
            <person name="McCartney M.A."/>
            <person name="Auch B."/>
            <person name="Kono T."/>
            <person name="Mallez S."/>
            <person name="Becker A."/>
            <person name="Gohl D.M."/>
            <person name="Silverstein K.A.T."/>
            <person name="Koren S."/>
            <person name="Bechman K.B."/>
            <person name="Herman A."/>
            <person name="Abrahante J.E."/>
            <person name="Garbe J."/>
        </authorList>
    </citation>
    <scope>NUCLEOTIDE SEQUENCE</scope>
    <source>
        <strain evidence="1">Duluth1</strain>
        <tissue evidence="1">Whole animal</tissue>
    </source>
</reference>
<reference evidence="1" key="1">
    <citation type="journal article" date="2019" name="bioRxiv">
        <title>The Genome of the Zebra Mussel, Dreissena polymorpha: A Resource for Invasive Species Research.</title>
        <authorList>
            <person name="McCartney M.A."/>
            <person name="Auch B."/>
            <person name="Kono T."/>
            <person name="Mallez S."/>
            <person name="Zhang Y."/>
            <person name="Obille A."/>
            <person name="Becker A."/>
            <person name="Abrahante J.E."/>
            <person name="Garbe J."/>
            <person name="Badalamenti J.P."/>
            <person name="Herman A."/>
            <person name="Mangelson H."/>
            <person name="Liachko I."/>
            <person name="Sullivan S."/>
            <person name="Sone E.D."/>
            <person name="Koren S."/>
            <person name="Silverstein K.A.T."/>
            <person name="Beckman K.B."/>
            <person name="Gohl D.M."/>
        </authorList>
    </citation>
    <scope>NUCLEOTIDE SEQUENCE</scope>
    <source>
        <strain evidence="1">Duluth1</strain>
        <tissue evidence="1">Whole animal</tissue>
    </source>
</reference>
<sequence length="95" mass="10569">MHDANENEALTEEVPVRTCGDGKLREYEAGSKQERKFVTYRASDEEGLSYSGSDVSELNKCFIASFNDTCAAGFHYQHCLSAGEKRDMRPRGGVL</sequence>
<dbReference type="AlphaFoldDB" id="A0A9D4JSE7"/>
<dbReference type="Proteomes" id="UP000828390">
    <property type="component" value="Unassembled WGS sequence"/>
</dbReference>